<keyword evidence="3" id="KW-0788">Thiol protease</keyword>
<name>A0AAF0F1S5_9BASI</name>
<dbReference type="GO" id="GO:0005737">
    <property type="term" value="C:cytoplasm"/>
    <property type="evidence" value="ECO:0007669"/>
    <property type="project" value="TreeGrafter"/>
</dbReference>
<sequence>MYGYGQGYQQYPPQQQGYAPQGYAPQGYAPQGYAPPPGHPPQGYGPPTSYGAPQHMPAQNHAYQGQINYTPHGGTMNGNMRYEYSSMQGKRKALIIGINYVGTSAALRGCWNDAYNMRDFIKRFGGYKDEDIVMLTDEGNGHPRSIPTRANMTAAMNWLVSGAQSGDALFFHYSGHGGQARAREGDEADGYNETILPLDYQRAGQIEDDELHALLVRPLPIGCRLTALFDSCHSGTALDLPYVYATSGKIKEQNIMTGVGKGVLGAALNYARGDIGGMVSGLFSTFRTATSSNSAEQYTKETRSSGADVIMLSGCKDSQTSADATEAGKATGAMSWAFISVLSQYPQVSYVQLLNLTRDLLAAKYSQKPQMSASHPIDMNLLFVI</sequence>
<keyword evidence="2" id="KW-0053">Apoptosis</keyword>
<dbReference type="GO" id="GO:0004197">
    <property type="term" value="F:cysteine-type endopeptidase activity"/>
    <property type="evidence" value="ECO:0007669"/>
    <property type="project" value="InterPro"/>
</dbReference>
<evidence type="ECO:0000313" key="7">
    <source>
        <dbReference type="Proteomes" id="UP001219933"/>
    </source>
</evidence>
<evidence type="ECO:0000256" key="1">
    <source>
        <dbReference type="ARBA" id="ARBA00009005"/>
    </source>
</evidence>
<feature type="compositionally biased region" description="Pro residues" evidence="4">
    <location>
        <begin position="33"/>
        <end position="44"/>
    </location>
</feature>
<keyword evidence="6" id="KW-0645">Protease</keyword>
<evidence type="ECO:0000256" key="2">
    <source>
        <dbReference type="ARBA" id="ARBA00022703"/>
    </source>
</evidence>
<dbReference type="InterPro" id="IPR050452">
    <property type="entry name" value="Metacaspase"/>
</dbReference>
<dbReference type="EMBL" id="CP119881">
    <property type="protein sequence ID" value="WFD36668.1"/>
    <property type="molecule type" value="Genomic_DNA"/>
</dbReference>
<evidence type="ECO:0000256" key="4">
    <source>
        <dbReference type="SAM" id="MobiDB-lite"/>
    </source>
</evidence>
<gene>
    <name evidence="6" type="primary">MCA1</name>
    <name evidence="6" type="ORF">MCUN1_003555</name>
</gene>
<feature type="domain" description="Peptidase C14 caspase" evidence="5">
    <location>
        <begin position="90"/>
        <end position="376"/>
    </location>
</feature>
<comment type="similarity">
    <text evidence="1">Belongs to the peptidase C14B family.</text>
</comment>
<reference evidence="6" key="1">
    <citation type="submission" date="2023-03" db="EMBL/GenBank/DDBJ databases">
        <title>Mating type loci evolution in Malassezia.</title>
        <authorList>
            <person name="Coelho M.A."/>
        </authorList>
    </citation>
    <scope>NUCLEOTIDE SEQUENCE</scope>
    <source>
        <strain evidence="6">CBS 11721</strain>
    </source>
</reference>
<accession>A0AAF0F1S5</accession>
<dbReference type="InterPro" id="IPR029030">
    <property type="entry name" value="Caspase-like_dom_sf"/>
</dbReference>
<proteinExistence type="inferred from homology"/>
<dbReference type="SUPFAM" id="SSF52129">
    <property type="entry name" value="Caspase-like"/>
    <property type="match status" value="1"/>
</dbReference>
<keyword evidence="3" id="KW-0378">Hydrolase</keyword>
<dbReference type="GO" id="GO:0006915">
    <property type="term" value="P:apoptotic process"/>
    <property type="evidence" value="ECO:0007669"/>
    <property type="project" value="UniProtKB-KW"/>
</dbReference>
<dbReference type="PANTHER" id="PTHR48104">
    <property type="entry name" value="METACASPASE-4"/>
    <property type="match status" value="1"/>
</dbReference>
<feature type="region of interest" description="Disordered" evidence="4">
    <location>
        <begin position="13"/>
        <end position="57"/>
    </location>
</feature>
<organism evidence="6 7">
    <name type="scientific">Malassezia cuniculi</name>
    <dbReference type="NCBI Taxonomy" id="948313"/>
    <lineage>
        <taxon>Eukaryota</taxon>
        <taxon>Fungi</taxon>
        <taxon>Dikarya</taxon>
        <taxon>Basidiomycota</taxon>
        <taxon>Ustilaginomycotina</taxon>
        <taxon>Malasseziomycetes</taxon>
        <taxon>Malasseziales</taxon>
        <taxon>Malasseziaceae</taxon>
        <taxon>Malassezia</taxon>
    </lineage>
</organism>
<dbReference type="InterPro" id="IPR011600">
    <property type="entry name" value="Pept_C14_caspase"/>
</dbReference>
<keyword evidence="7" id="KW-1185">Reference proteome</keyword>
<evidence type="ECO:0000256" key="3">
    <source>
        <dbReference type="ARBA" id="ARBA00022807"/>
    </source>
</evidence>
<evidence type="ECO:0000259" key="5">
    <source>
        <dbReference type="Pfam" id="PF00656"/>
    </source>
</evidence>
<dbReference type="Proteomes" id="UP001219933">
    <property type="component" value="Chromosome 5"/>
</dbReference>
<dbReference type="Gene3D" id="3.40.50.12660">
    <property type="match status" value="2"/>
</dbReference>
<dbReference type="PANTHER" id="PTHR48104:SF30">
    <property type="entry name" value="METACASPASE-1"/>
    <property type="match status" value="1"/>
</dbReference>
<dbReference type="GO" id="GO:0006508">
    <property type="term" value="P:proteolysis"/>
    <property type="evidence" value="ECO:0007669"/>
    <property type="project" value="UniProtKB-KW"/>
</dbReference>
<dbReference type="Pfam" id="PF00656">
    <property type="entry name" value="Peptidase_C14"/>
    <property type="match status" value="1"/>
</dbReference>
<protein>
    <submittedName>
        <fullName evidence="6">Ca(2+)-dependent cysteine protease</fullName>
    </submittedName>
</protein>
<dbReference type="AlphaFoldDB" id="A0AAF0F1S5"/>
<evidence type="ECO:0000313" key="6">
    <source>
        <dbReference type="EMBL" id="WFD36668.1"/>
    </source>
</evidence>
<feature type="compositionally biased region" description="Low complexity" evidence="4">
    <location>
        <begin position="13"/>
        <end position="32"/>
    </location>
</feature>